<evidence type="ECO:0000313" key="1">
    <source>
        <dbReference type="EMBL" id="KAL1530627.1"/>
    </source>
</evidence>
<evidence type="ECO:0000313" key="2">
    <source>
        <dbReference type="Proteomes" id="UP001515480"/>
    </source>
</evidence>
<dbReference type="InterPro" id="IPR021838">
    <property type="entry name" value="DUF3431"/>
</dbReference>
<protein>
    <submittedName>
        <fullName evidence="1">Uncharacterized protein</fullName>
    </submittedName>
</protein>
<organism evidence="1 2">
    <name type="scientific">Prymnesium parvum</name>
    <name type="common">Toxic golden alga</name>
    <dbReference type="NCBI Taxonomy" id="97485"/>
    <lineage>
        <taxon>Eukaryota</taxon>
        <taxon>Haptista</taxon>
        <taxon>Haptophyta</taxon>
        <taxon>Prymnesiophyceae</taxon>
        <taxon>Prymnesiales</taxon>
        <taxon>Prymnesiaceae</taxon>
        <taxon>Prymnesium</taxon>
    </lineage>
</organism>
<accession>A0AB34KBM6</accession>
<dbReference type="Pfam" id="PF11913">
    <property type="entry name" value="DUF3431"/>
    <property type="match status" value="1"/>
</dbReference>
<comment type="caution">
    <text evidence="1">The sequence shown here is derived from an EMBL/GenBank/DDBJ whole genome shotgun (WGS) entry which is preliminary data.</text>
</comment>
<name>A0AB34KBM6_PRYPA</name>
<gene>
    <name evidence="1" type="ORF">AB1Y20_001527</name>
</gene>
<dbReference type="AlphaFoldDB" id="A0AB34KBM6"/>
<sequence length="351" mass="40442">MSRRVHCIEGPNMAAREAHTVLRFCTRFYDHLPRRAVVFLQDDPEVDHLRRAGVGTPHFLERLEEHYMERWRASKAPATSNGTDSPWELQPCPCHVDRERNIDEEHYGHWRTISWWLRTFLRRPDGALHLPPRLAWPRHAQFAVPSLAIRHRSRDFFAMNLALTSLPSPHKAKRLRAPGEAERECTQWRQRRGVRSCVQTRYERHTKWANFGGYVVDLGPLPSVRGADNKPAAHGMALAEMYERLWFALFDPMLHEAAPQVPECFTTEAVEAGPIRCGGACPATLDEQRRAQNVHTEQHLATRPIQQRIASWKLRRVRDPARAESRVASFMGACAEHDRFSLPAKVETMPA</sequence>
<dbReference type="Proteomes" id="UP001515480">
    <property type="component" value="Unassembled WGS sequence"/>
</dbReference>
<proteinExistence type="predicted"/>
<reference evidence="1 2" key="1">
    <citation type="journal article" date="2024" name="Science">
        <title>Giant polyketide synthase enzymes in the biosynthesis of giant marine polyether toxins.</title>
        <authorList>
            <person name="Fallon T.R."/>
            <person name="Shende V.V."/>
            <person name="Wierzbicki I.H."/>
            <person name="Pendleton A.L."/>
            <person name="Watervoot N.F."/>
            <person name="Auber R.P."/>
            <person name="Gonzalez D.J."/>
            <person name="Wisecaver J.H."/>
            <person name="Moore B.S."/>
        </authorList>
    </citation>
    <scope>NUCLEOTIDE SEQUENCE [LARGE SCALE GENOMIC DNA]</scope>
    <source>
        <strain evidence="1 2">12B1</strain>
    </source>
</reference>
<keyword evidence="2" id="KW-1185">Reference proteome</keyword>
<dbReference type="EMBL" id="JBGBPQ010000001">
    <property type="protein sequence ID" value="KAL1530627.1"/>
    <property type="molecule type" value="Genomic_DNA"/>
</dbReference>